<keyword evidence="1" id="KW-1133">Transmembrane helix</keyword>
<keyword evidence="1" id="KW-0812">Transmembrane</keyword>
<proteinExistence type="predicted"/>
<reference evidence="4 5" key="1">
    <citation type="journal article" date="2018" name="PLoS Genet.">
        <title>Population sequencing reveals clonal diversity and ancestral inbreeding in the grapevine cultivar Chardonnay.</title>
        <authorList>
            <person name="Roach M.J."/>
            <person name="Johnson D.L."/>
            <person name="Bohlmann J."/>
            <person name="van Vuuren H.J."/>
            <person name="Jones S.J."/>
            <person name="Pretorius I.S."/>
            <person name="Schmidt S.A."/>
            <person name="Borneman A.R."/>
        </authorList>
    </citation>
    <scope>NUCLEOTIDE SEQUENCE [LARGE SCALE GENOMIC DNA]</scope>
    <source>
        <strain evidence="5">cv. Chardonnay</strain>
        <tissue evidence="4">Leaf</tissue>
    </source>
</reference>
<dbReference type="Gene3D" id="3.40.50.720">
    <property type="entry name" value="NAD(P)-binding Rossmann-like Domain"/>
    <property type="match status" value="2"/>
</dbReference>
<feature type="transmembrane region" description="Helical" evidence="1">
    <location>
        <begin position="20"/>
        <end position="39"/>
    </location>
</feature>
<keyword evidence="1" id="KW-0472">Membrane</keyword>
<dbReference type="GO" id="GO:0008641">
    <property type="term" value="F:ubiquitin-like modifier activating enzyme activity"/>
    <property type="evidence" value="ECO:0007669"/>
    <property type="project" value="InterPro"/>
</dbReference>
<dbReference type="InterPro" id="IPR045886">
    <property type="entry name" value="ThiF/MoeB/HesA"/>
</dbReference>
<evidence type="ECO:0000259" key="3">
    <source>
        <dbReference type="Pfam" id="PF25597"/>
    </source>
</evidence>
<dbReference type="Proteomes" id="UP000288805">
    <property type="component" value="Unassembled WGS sequence"/>
</dbReference>
<dbReference type="InterPro" id="IPR035985">
    <property type="entry name" value="Ubiquitin-activating_enz"/>
</dbReference>
<dbReference type="InterPro" id="IPR057670">
    <property type="entry name" value="SH3_retrovirus"/>
</dbReference>
<dbReference type="PANTHER" id="PTHR43267">
    <property type="entry name" value="TRNA THREONYLCARBAMOYLADENOSINE DEHYDRATASE"/>
    <property type="match status" value="1"/>
</dbReference>
<dbReference type="InterPro" id="IPR013103">
    <property type="entry name" value="RVT_2"/>
</dbReference>
<dbReference type="AlphaFoldDB" id="A0A438JWK7"/>
<evidence type="ECO:0000313" key="5">
    <source>
        <dbReference type="Proteomes" id="UP000288805"/>
    </source>
</evidence>
<dbReference type="InterPro" id="IPR043502">
    <property type="entry name" value="DNA/RNA_pol_sf"/>
</dbReference>
<organism evidence="4 5">
    <name type="scientific">Vitis vinifera</name>
    <name type="common">Grape</name>
    <dbReference type="NCBI Taxonomy" id="29760"/>
    <lineage>
        <taxon>Eukaryota</taxon>
        <taxon>Viridiplantae</taxon>
        <taxon>Streptophyta</taxon>
        <taxon>Embryophyta</taxon>
        <taxon>Tracheophyta</taxon>
        <taxon>Spermatophyta</taxon>
        <taxon>Magnoliopsida</taxon>
        <taxon>eudicotyledons</taxon>
        <taxon>Gunneridae</taxon>
        <taxon>Pentapetalae</taxon>
        <taxon>rosids</taxon>
        <taxon>Vitales</taxon>
        <taxon>Vitaceae</taxon>
        <taxon>Viteae</taxon>
        <taxon>Vitis</taxon>
    </lineage>
</organism>
<feature type="domain" description="Reverse transcriptase Ty1/copia-type" evidence="2">
    <location>
        <begin position="368"/>
        <end position="516"/>
    </location>
</feature>
<feature type="domain" description="Retroviral polymerase SH3-like" evidence="3">
    <location>
        <begin position="110"/>
        <end position="168"/>
    </location>
</feature>
<accession>A0A438JWK7</accession>
<gene>
    <name evidence="4" type="primary">RE2_284</name>
    <name evidence="4" type="ORF">CK203_020968</name>
</gene>
<evidence type="ECO:0000313" key="4">
    <source>
        <dbReference type="EMBL" id="RVX13347.1"/>
    </source>
</evidence>
<dbReference type="SUPFAM" id="SSF56672">
    <property type="entry name" value="DNA/RNA polymerases"/>
    <property type="match status" value="1"/>
</dbReference>
<dbReference type="Pfam" id="PF07727">
    <property type="entry name" value="RVT_2"/>
    <property type="match status" value="1"/>
</dbReference>
<dbReference type="SUPFAM" id="SSF69572">
    <property type="entry name" value="Activating enzymes of the ubiquitin-like proteins"/>
    <property type="match status" value="1"/>
</dbReference>
<evidence type="ECO:0000259" key="2">
    <source>
        <dbReference type="Pfam" id="PF07727"/>
    </source>
</evidence>
<feature type="transmembrane region" description="Helical" evidence="1">
    <location>
        <begin position="346"/>
        <end position="367"/>
    </location>
</feature>
<name>A0A438JWK7_VITVI</name>
<dbReference type="Pfam" id="PF25597">
    <property type="entry name" value="SH3_retrovirus"/>
    <property type="match status" value="1"/>
</dbReference>
<dbReference type="PANTHER" id="PTHR43267:SF2">
    <property type="entry name" value="TRNA THREONYLCARBAMOYLADENOSINE DEHYDRATASE 1-RELATED"/>
    <property type="match status" value="1"/>
</dbReference>
<sequence>MFLFECYAVTMLGDIFLHPLLLLCPNMGSSISHLVLIFLKKMGLLNVKIDILLRQLVPSFSIVMFLFVFGGMLFLQPVTRMPSSILHDQIPHFLFFPTQPLYFLPRVFGCTCFVHTLTPGQDKLSAKAMKCIFLGYSRLQKGYRCSSPNTHRYFLSADVTFFEDSPFFSSFESLPIFEVYHRRHHAVAPPLSSAEVPSDSPPVPPISLTLTLSSTDCLPIALRKGNRSTRNPHPIYNFLSYHRLSSSYSAFVSTLSSVSLPKSTSEALSDLGWRQAMVDEMAALHSNDIWDLVSLPPGKSTVECRWVYTAIDYLHPILPLSLLYPLFLFLRALVRHFLILGGDKQWLMKWLLCTPMTYGILFLYLLVDRLKTRLVAKGYTQIYGCNYSDTFSPVAKIASVHLFLSMGAMSHWPLYQLDIKNVFLHGELLEEVYMEQPPDFVAQGEFGLVCKLRRSLYGLKQSPRVWFGRFSSVVQEFGMLRSEANHSVFYHHNSSSQCIYLVVYVDDIVITSSDQEGVVISQRKYALDILEETGMLECKPVDTSMDPNVKLVPGQGEPLRDPGRYRRLVGKLNYLSITRPDISFPVSVAKVCCMKIGVIPKLLVTQMQTGLVHPQIGVPPQGIVFLLEVALLAACVRRGLKVLSATGAGARADPTRIRVADLRESTNDPLSRSLAKMDWVPLRSILDMMYIKFNGFGSSKRGIALWQAANIALIRIVWRERNARIFEDKARNSESLWDSIVFLTSLWAYCSKAFAPTARPAAVLKHGLAAATKIGIESMNIAEERGLMLCNSLGPLLGVDNLPFQLKYLRRNTYLGCEIELTRPFTNNAKSDGDEGRCQVMAMKVRHRLRKDYGIEGGIPVVFSLEKPKVKLLPFKGSNGEEENPSDYQVRMIACYFEIVPGFRVRIIPVLGTIPAIFGQIMASYVVTQLAGFQVHTEPVVNLDTDHYHILHQRLIEHEELLYGTAMQVQGNLMIP</sequence>
<evidence type="ECO:0000256" key="1">
    <source>
        <dbReference type="SAM" id="Phobius"/>
    </source>
</evidence>
<feature type="transmembrane region" description="Helical" evidence="1">
    <location>
        <begin position="51"/>
        <end position="75"/>
    </location>
</feature>
<protein>
    <submittedName>
        <fullName evidence="4">Retrovirus-related Pol polyprotein from transposon RE2</fullName>
    </submittedName>
</protein>
<comment type="caution">
    <text evidence="4">The sequence shown here is derived from an EMBL/GenBank/DDBJ whole genome shotgun (WGS) entry which is preliminary data.</text>
</comment>
<feature type="transmembrane region" description="Helical" evidence="1">
    <location>
        <begin position="313"/>
        <end position="334"/>
    </location>
</feature>
<dbReference type="EMBL" id="QGNW01000024">
    <property type="protein sequence ID" value="RVX13347.1"/>
    <property type="molecule type" value="Genomic_DNA"/>
</dbReference>